<comment type="caution">
    <text evidence="2">The sequence shown here is derived from an EMBL/GenBank/DDBJ whole genome shotgun (WGS) entry which is preliminary data.</text>
</comment>
<accession>A0A9X1U4I6</accession>
<organism evidence="2 3">
    <name type="scientific">Aequorivita xiaoshiensis</name>
    <dbReference type="NCBI Taxonomy" id="2874476"/>
    <lineage>
        <taxon>Bacteria</taxon>
        <taxon>Pseudomonadati</taxon>
        <taxon>Bacteroidota</taxon>
        <taxon>Flavobacteriia</taxon>
        <taxon>Flavobacteriales</taxon>
        <taxon>Flavobacteriaceae</taxon>
        <taxon>Aequorivita</taxon>
    </lineage>
</organism>
<name>A0A9X1U4I6_9FLAO</name>
<evidence type="ECO:0000256" key="1">
    <source>
        <dbReference type="SAM" id="MobiDB-lite"/>
    </source>
</evidence>
<evidence type="ECO:0000313" key="2">
    <source>
        <dbReference type="EMBL" id="MCG2431819.1"/>
    </source>
</evidence>
<feature type="region of interest" description="Disordered" evidence="1">
    <location>
        <begin position="27"/>
        <end position="64"/>
    </location>
</feature>
<keyword evidence="3" id="KW-1185">Reference proteome</keyword>
<proteinExistence type="predicted"/>
<reference evidence="2" key="1">
    <citation type="submission" date="2021-09" db="EMBL/GenBank/DDBJ databases">
        <title>Genome of Aequorivita sp. strain F64183.</title>
        <authorList>
            <person name="Wang Y."/>
        </authorList>
    </citation>
    <scope>NUCLEOTIDE SEQUENCE</scope>
    <source>
        <strain evidence="2">F64183</strain>
    </source>
</reference>
<sequence length="64" mass="7621">MNRIDILRSTTESLIAQLNLQLKLSKNETRDENNNKSKFTVEGRNKKRHKTVNKKKSKNIRYTF</sequence>
<dbReference type="EMBL" id="JAIRBB010000012">
    <property type="protein sequence ID" value="MCG2431819.1"/>
    <property type="molecule type" value="Genomic_DNA"/>
</dbReference>
<feature type="compositionally biased region" description="Basic residues" evidence="1">
    <location>
        <begin position="45"/>
        <end position="64"/>
    </location>
</feature>
<protein>
    <submittedName>
        <fullName evidence="2">Uncharacterized protein</fullName>
    </submittedName>
</protein>
<feature type="compositionally biased region" description="Basic and acidic residues" evidence="1">
    <location>
        <begin position="27"/>
        <end position="44"/>
    </location>
</feature>
<dbReference type="Proteomes" id="UP001139462">
    <property type="component" value="Unassembled WGS sequence"/>
</dbReference>
<dbReference type="AlphaFoldDB" id="A0A9X1U4I6"/>
<dbReference type="RefSeq" id="WP_237608899.1">
    <property type="nucleotide sequence ID" value="NZ_JAIRBB010000012.1"/>
</dbReference>
<evidence type="ECO:0000313" key="3">
    <source>
        <dbReference type="Proteomes" id="UP001139462"/>
    </source>
</evidence>
<gene>
    <name evidence="2" type="ORF">K8344_11860</name>
</gene>